<dbReference type="InterPro" id="IPR023187">
    <property type="entry name" value="Tscrpt_reg_MarR-type_CS"/>
</dbReference>
<evidence type="ECO:0000256" key="1">
    <source>
        <dbReference type="ARBA" id="ARBA00023015"/>
    </source>
</evidence>
<dbReference type="SMART" id="SM00347">
    <property type="entry name" value="HTH_MARR"/>
    <property type="match status" value="1"/>
</dbReference>
<dbReference type="PRINTS" id="PR00598">
    <property type="entry name" value="HTHMARR"/>
</dbReference>
<organism evidence="5 6">
    <name type="scientific">Acidovorax ebreus (strain TPSY)</name>
    <name type="common">Diaphorobacter sp. (strain TPSY)</name>
    <dbReference type="NCBI Taxonomy" id="535289"/>
    <lineage>
        <taxon>Bacteria</taxon>
        <taxon>Pseudomonadati</taxon>
        <taxon>Pseudomonadota</taxon>
        <taxon>Betaproteobacteria</taxon>
        <taxon>Burkholderiales</taxon>
        <taxon>Comamonadaceae</taxon>
        <taxon>Diaphorobacter</taxon>
    </lineage>
</organism>
<dbReference type="RefSeq" id="WP_015912742.1">
    <property type="nucleotide sequence ID" value="NC_011992.1"/>
</dbReference>
<feature type="domain" description="HTH marR-type" evidence="4">
    <location>
        <begin position="16"/>
        <end position="149"/>
    </location>
</feature>
<proteinExistence type="predicted"/>
<dbReference type="AlphaFoldDB" id="A0A9J9Q5K8"/>
<reference evidence="5 6" key="1">
    <citation type="journal article" date="2010" name="J. Bacteriol.">
        <title>Completed genome sequence of the anaerobic iron-oxidizing bacterium Acidovorax ebreus strain TPSY.</title>
        <authorList>
            <person name="Byrne-Bailey K.G."/>
            <person name="Weber K.A."/>
            <person name="Chair A.H."/>
            <person name="Bose S."/>
            <person name="Knox T."/>
            <person name="Spanbauer T.L."/>
            <person name="Chertkov O."/>
            <person name="Coates J.D."/>
        </authorList>
    </citation>
    <scope>NUCLEOTIDE SEQUENCE [LARGE SCALE GENOMIC DNA]</scope>
    <source>
        <strain evidence="5 6">TPSY</strain>
    </source>
</reference>
<dbReference type="InterPro" id="IPR036388">
    <property type="entry name" value="WH-like_DNA-bd_sf"/>
</dbReference>
<dbReference type="Gene3D" id="1.10.10.10">
    <property type="entry name" value="Winged helix-like DNA-binding domain superfamily/Winged helix DNA-binding domain"/>
    <property type="match status" value="1"/>
</dbReference>
<dbReference type="InterPro" id="IPR000835">
    <property type="entry name" value="HTH_MarR-typ"/>
</dbReference>
<evidence type="ECO:0000313" key="6">
    <source>
        <dbReference type="Proteomes" id="UP000000450"/>
    </source>
</evidence>
<dbReference type="InterPro" id="IPR036390">
    <property type="entry name" value="WH_DNA-bd_sf"/>
</dbReference>
<dbReference type="PROSITE" id="PS50995">
    <property type="entry name" value="HTH_MARR_2"/>
    <property type="match status" value="1"/>
</dbReference>
<evidence type="ECO:0000256" key="3">
    <source>
        <dbReference type="ARBA" id="ARBA00023163"/>
    </source>
</evidence>
<dbReference type="SUPFAM" id="SSF46785">
    <property type="entry name" value="Winged helix' DNA-binding domain"/>
    <property type="match status" value="1"/>
</dbReference>
<dbReference type="PANTHER" id="PTHR42756:SF1">
    <property type="entry name" value="TRANSCRIPTIONAL REPRESSOR OF EMRAB OPERON"/>
    <property type="match status" value="1"/>
</dbReference>
<dbReference type="Proteomes" id="UP000000450">
    <property type="component" value="Chromosome"/>
</dbReference>
<keyword evidence="2" id="KW-0238">DNA-binding</keyword>
<dbReference type="GO" id="GO:0003700">
    <property type="term" value="F:DNA-binding transcription factor activity"/>
    <property type="evidence" value="ECO:0007669"/>
    <property type="project" value="InterPro"/>
</dbReference>
<keyword evidence="3" id="KW-0804">Transcription</keyword>
<sequence>MTAASPSDAARPANPKRLLGVRLVGLGRRWRKTLDAQLAAEGLSDAVWTPLVHLHRLGDGISQTELAAAVGLDGSSLVRLLDALAAQGLVERQAHASDRRIKLVRLTAAGKRTANGIRKRLAAIEDELLADLDEATARTLLQAFEQIEARIASAQHED</sequence>
<dbReference type="Pfam" id="PF12802">
    <property type="entry name" value="MarR_2"/>
    <property type="match status" value="1"/>
</dbReference>
<dbReference type="PANTHER" id="PTHR42756">
    <property type="entry name" value="TRANSCRIPTIONAL REGULATOR, MARR"/>
    <property type="match status" value="1"/>
</dbReference>
<protein>
    <submittedName>
        <fullName evidence="5">Transcriptional regulator, MarR family</fullName>
    </submittedName>
</protein>
<evidence type="ECO:0000259" key="4">
    <source>
        <dbReference type="PROSITE" id="PS50995"/>
    </source>
</evidence>
<gene>
    <name evidence="5" type="ordered locus">Dtpsy_1032</name>
</gene>
<dbReference type="GO" id="GO:0003677">
    <property type="term" value="F:DNA binding"/>
    <property type="evidence" value="ECO:0007669"/>
    <property type="project" value="UniProtKB-KW"/>
</dbReference>
<name>A0A9J9Q5K8_ACIET</name>
<evidence type="ECO:0000256" key="2">
    <source>
        <dbReference type="ARBA" id="ARBA00023125"/>
    </source>
</evidence>
<accession>A0A9J9Q5K8</accession>
<dbReference type="KEGG" id="dia:Dtpsy_1032"/>
<keyword evidence="1" id="KW-0805">Transcription regulation</keyword>
<dbReference type="EMBL" id="CP001392">
    <property type="protein sequence ID" value="ACM32509.1"/>
    <property type="molecule type" value="Genomic_DNA"/>
</dbReference>
<evidence type="ECO:0000313" key="5">
    <source>
        <dbReference type="EMBL" id="ACM32509.1"/>
    </source>
</evidence>
<dbReference type="PROSITE" id="PS01117">
    <property type="entry name" value="HTH_MARR_1"/>
    <property type="match status" value="1"/>
</dbReference>
<keyword evidence="6" id="KW-1185">Reference proteome</keyword>